<keyword evidence="3 6" id="KW-0812">Transmembrane</keyword>
<name>F6HAU9_VITVI</name>
<dbReference type="PANTHER" id="PTHR10383">
    <property type="entry name" value="SERINE INCORPORATOR"/>
    <property type="match status" value="1"/>
</dbReference>
<dbReference type="AlphaFoldDB" id="F6HAU9"/>
<feature type="transmembrane region" description="Helical" evidence="6">
    <location>
        <begin position="126"/>
        <end position="143"/>
    </location>
</feature>
<dbReference type="PANTHER" id="PTHR10383:SF63">
    <property type="entry name" value="OS01G0179800 PROTEIN"/>
    <property type="match status" value="1"/>
</dbReference>
<dbReference type="EMBL" id="FN595506">
    <property type="protein sequence ID" value="CCB49334.1"/>
    <property type="molecule type" value="Genomic_DNA"/>
</dbReference>
<feature type="transmembrane region" description="Helical" evidence="6">
    <location>
        <begin position="80"/>
        <end position="98"/>
    </location>
</feature>
<evidence type="ECO:0000313" key="7">
    <source>
        <dbReference type="EMBL" id="CCB49334.1"/>
    </source>
</evidence>
<feature type="transmembrane region" description="Helical" evidence="6">
    <location>
        <begin position="12"/>
        <end position="29"/>
    </location>
</feature>
<dbReference type="InterPro" id="IPR005016">
    <property type="entry name" value="TDE1/TMS"/>
</dbReference>
<dbReference type="Proteomes" id="UP000009183">
    <property type="component" value="Chromosome 16"/>
</dbReference>
<dbReference type="Pfam" id="PF03348">
    <property type="entry name" value="Serinc"/>
    <property type="match status" value="1"/>
</dbReference>
<proteinExistence type="inferred from homology"/>
<dbReference type="eggNOG" id="KOG2592">
    <property type="taxonomic scope" value="Eukaryota"/>
</dbReference>
<reference evidence="8" key="1">
    <citation type="journal article" date="2007" name="Nature">
        <title>The grapevine genome sequence suggests ancestral hexaploidization in major angiosperm phyla.</title>
        <authorList>
            <consortium name="The French-Italian Public Consortium for Grapevine Genome Characterization."/>
            <person name="Jaillon O."/>
            <person name="Aury J.-M."/>
            <person name="Noel B."/>
            <person name="Policriti A."/>
            <person name="Clepet C."/>
            <person name="Casagrande A."/>
            <person name="Choisne N."/>
            <person name="Aubourg S."/>
            <person name="Vitulo N."/>
            <person name="Jubin C."/>
            <person name="Vezzi A."/>
            <person name="Legeai F."/>
            <person name="Hugueney P."/>
            <person name="Dasilva C."/>
            <person name="Horner D."/>
            <person name="Mica E."/>
            <person name="Jublot D."/>
            <person name="Poulain J."/>
            <person name="Bruyere C."/>
            <person name="Billault A."/>
            <person name="Segurens B."/>
            <person name="Gouyvenoux M."/>
            <person name="Ugarte E."/>
            <person name="Cattonaro F."/>
            <person name="Anthouard V."/>
            <person name="Vico V."/>
            <person name="Del Fabbro C."/>
            <person name="Alaux M."/>
            <person name="Di Gaspero G."/>
            <person name="Dumas V."/>
            <person name="Felice N."/>
            <person name="Paillard S."/>
            <person name="Juman I."/>
            <person name="Moroldo M."/>
            <person name="Scalabrin S."/>
            <person name="Canaguier A."/>
            <person name="Le Clainche I."/>
            <person name="Malacrida G."/>
            <person name="Durand E."/>
            <person name="Pesole G."/>
            <person name="Laucou V."/>
            <person name="Chatelet P."/>
            <person name="Merdinoglu D."/>
            <person name="Delledonne M."/>
            <person name="Pezzotti M."/>
            <person name="Lecharny A."/>
            <person name="Scarpelli C."/>
            <person name="Artiguenave F."/>
            <person name="Pe M.E."/>
            <person name="Valle G."/>
            <person name="Morgante M."/>
            <person name="Caboche M."/>
            <person name="Adam-Blondon A.-F."/>
            <person name="Weissenbach J."/>
            <person name="Quetier F."/>
            <person name="Wincker P."/>
        </authorList>
    </citation>
    <scope>NUCLEOTIDE SEQUENCE [LARGE SCALE GENOMIC DNA]</scope>
    <source>
        <strain evidence="8">cv. Pinot noir / PN40024</strain>
    </source>
</reference>
<accession>F6HAU9</accession>
<keyword evidence="8" id="KW-1185">Reference proteome</keyword>
<sequence length="144" mass="16734">MYIWCVPEPSYLLDIFFIAWTLVLFQLMTNVSLHPKIDEGLLTPELMGLYVVFLCWCAIRSEPPENRCNQEAESMTKADWLTIIRFIIALLAVINVILSTDIDSRCFQFRKDDSQAEDDVSYGYDFFYFVCAMGAMHFSMLLID</sequence>
<organism evidence="7 8">
    <name type="scientific">Vitis vinifera</name>
    <name type="common">Grape</name>
    <dbReference type="NCBI Taxonomy" id="29760"/>
    <lineage>
        <taxon>Eukaryota</taxon>
        <taxon>Viridiplantae</taxon>
        <taxon>Streptophyta</taxon>
        <taxon>Embryophyta</taxon>
        <taxon>Tracheophyta</taxon>
        <taxon>Spermatophyta</taxon>
        <taxon>Magnoliopsida</taxon>
        <taxon>eudicotyledons</taxon>
        <taxon>Gunneridae</taxon>
        <taxon>Pentapetalae</taxon>
        <taxon>rosids</taxon>
        <taxon>Vitales</taxon>
        <taxon>Vitaceae</taxon>
        <taxon>Viteae</taxon>
        <taxon>Vitis</taxon>
    </lineage>
</organism>
<evidence type="ECO:0000256" key="2">
    <source>
        <dbReference type="ARBA" id="ARBA00006665"/>
    </source>
</evidence>
<evidence type="ECO:0000256" key="5">
    <source>
        <dbReference type="ARBA" id="ARBA00023136"/>
    </source>
</evidence>
<dbReference type="HOGENOM" id="CLU_029574_3_0_1"/>
<evidence type="ECO:0000313" key="8">
    <source>
        <dbReference type="Proteomes" id="UP000009183"/>
    </source>
</evidence>
<evidence type="ECO:0000256" key="3">
    <source>
        <dbReference type="ARBA" id="ARBA00022692"/>
    </source>
</evidence>
<dbReference type="OrthoDB" id="5963193at2759"/>
<comment type="subcellular location">
    <subcellularLocation>
        <location evidence="1">Membrane</location>
        <topology evidence="1">Multi-pass membrane protein</topology>
    </subcellularLocation>
</comment>
<dbReference type="PaxDb" id="29760-VIT_16s0022g00530.t01"/>
<keyword evidence="5 6" id="KW-0472">Membrane</keyword>
<gene>
    <name evidence="7" type="ordered locus">VIT_16s0022g00530</name>
</gene>
<keyword evidence="4 6" id="KW-1133">Transmembrane helix</keyword>
<evidence type="ECO:0000256" key="6">
    <source>
        <dbReference type="SAM" id="Phobius"/>
    </source>
</evidence>
<comment type="similarity">
    <text evidence="2">Belongs to the TDE1 family.</text>
</comment>
<dbReference type="GO" id="GO:0016020">
    <property type="term" value="C:membrane"/>
    <property type="evidence" value="ECO:0007669"/>
    <property type="project" value="UniProtKB-SubCell"/>
</dbReference>
<evidence type="ECO:0000256" key="4">
    <source>
        <dbReference type="ARBA" id="ARBA00022989"/>
    </source>
</evidence>
<protein>
    <submittedName>
        <fullName evidence="7">Uncharacterized protein</fullName>
    </submittedName>
</protein>
<feature type="transmembrane region" description="Helical" evidence="6">
    <location>
        <begin position="41"/>
        <end position="59"/>
    </location>
</feature>
<evidence type="ECO:0000256" key="1">
    <source>
        <dbReference type="ARBA" id="ARBA00004141"/>
    </source>
</evidence>
<dbReference type="InParanoid" id="F6HAU9"/>